<reference evidence="3 4" key="1">
    <citation type="submission" date="2021-01" db="EMBL/GenBank/DDBJ databases">
        <title>Whole genome shotgun sequence of Catellatospora coxensis NBRC 107359.</title>
        <authorList>
            <person name="Komaki H."/>
            <person name="Tamura T."/>
        </authorList>
    </citation>
    <scope>NUCLEOTIDE SEQUENCE [LARGE SCALE GENOMIC DNA]</scope>
    <source>
        <strain evidence="3 4">NBRC 107359</strain>
    </source>
</reference>
<dbReference type="EMBL" id="BONI01000034">
    <property type="protein sequence ID" value="GIG07445.1"/>
    <property type="molecule type" value="Genomic_DNA"/>
</dbReference>
<keyword evidence="4" id="KW-1185">Reference proteome</keyword>
<dbReference type="Gene3D" id="2.60.40.420">
    <property type="entry name" value="Cupredoxins - blue copper proteins"/>
    <property type="match status" value="1"/>
</dbReference>
<sequence>MTRPLPTARPRPARRAPSRLLAVTGTVAVTFAVSGCALWGLEGGPDAEGAATPPAAATAAPAVAATEGPDGVQRIEITVDDELRLTPQVVSARPGRIELTFRNVGLTPHDIALRIPAATATGNINGSATDTVTVDITQPGTYPMPCLYHGTSGMRGTLQIR</sequence>
<dbReference type="InterPro" id="IPR008972">
    <property type="entry name" value="Cupredoxin"/>
</dbReference>
<evidence type="ECO:0000313" key="4">
    <source>
        <dbReference type="Proteomes" id="UP000630887"/>
    </source>
</evidence>
<dbReference type="Proteomes" id="UP000630887">
    <property type="component" value="Unassembled WGS sequence"/>
</dbReference>
<keyword evidence="1" id="KW-0472">Membrane</keyword>
<dbReference type="InterPro" id="IPR028096">
    <property type="entry name" value="EfeO_Cupredoxin"/>
</dbReference>
<feature type="domain" description="EfeO-type cupredoxin-like" evidence="2">
    <location>
        <begin position="62"/>
        <end position="158"/>
    </location>
</feature>
<dbReference type="RefSeq" id="WP_203693785.1">
    <property type="nucleotide sequence ID" value="NZ_BAAALC010000012.1"/>
</dbReference>
<accession>A0A8J3KUM8</accession>
<keyword evidence="1" id="KW-0812">Transmembrane</keyword>
<dbReference type="SUPFAM" id="SSF49503">
    <property type="entry name" value="Cupredoxins"/>
    <property type="match status" value="1"/>
</dbReference>
<gene>
    <name evidence="3" type="ORF">Cco03nite_41450</name>
</gene>
<feature type="transmembrane region" description="Helical" evidence="1">
    <location>
        <begin position="20"/>
        <end position="41"/>
    </location>
</feature>
<evidence type="ECO:0000259" key="2">
    <source>
        <dbReference type="Pfam" id="PF13473"/>
    </source>
</evidence>
<organism evidence="3 4">
    <name type="scientific">Catellatospora coxensis</name>
    <dbReference type="NCBI Taxonomy" id="310354"/>
    <lineage>
        <taxon>Bacteria</taxon>
        <taxon>Bacillati</taxon>
        <taxon>Actinomycetota</taxon>
        <taxon>Actinomycetes</taxon>
        <taxon>Micromonosporales</taxon>
        <taxon>Micromonosporaceae</taxon>
        <taxon>Catellatospora</taxon>
    </lineage>
</organism>
<evidence type="ECO:0000313" key="3">
    <source>
        <dbReference type="EMBL" id="GIG07445.1"/>
    </source>
</evidence>
<protein>
    <recommendedName>
        <fullName evidence="2">EfeO-type cupredoxin-like domain-containing protein</fullName>
    </recommendedName>
</protein>
<proteinExistence type="predicted"/>
<keyword evidence="1" id="KW-1133">Transmembrane helix</keyword>
<evidence type="ECO:0000256" key="1">
    <source>
        <dbReference type="SAM" id="Phobius"/>
    </source>
</evidence>
<dbReference type="Pfam" id="PF13473">
    <property type="entry name" value="Cupredoxin_1"/>
    <property type="match status" value="1"/>
</dbReference>
<name>A0A8J3KUM8_9ACTN</name>
<comment type="caution">
    <text evidence="3">The sequence shown here is derived from an EMBL/GenBank/DDBJ whole genome shotgun (WGS) entry which is preliminary data.</text>
</comment>
<dbReference type="AlphaFoldDB" id="A0A8J3KUM8"/>